<dbReference type="Proteomes" id="UP000243579">
    <property type="component" value="Unassembled WGS sequence"/>
</dbReference>
<dbReference type="Pfam" id="PF09414">
    <property type="entry name" value="RNA_ligase"/>
    <property type="match status" value="1"/>
</dbReference>
<dbReference type="SUPFAM" id="SSF56091">
    <property type="entry name" value="DNA ligase/mRNA capping enzyme, catalytic domain"/>
    <property type="match status" value="1"/>
</dbReference>
<dbReference type="InterPro" id="IPR021122">
    <property type="entry name" value="RNA_ligase_dom_REL/Rnl2"/>
</dbReference>
<name>A0A1V9YPN9_ACHHY</name>
<keyword evidence="3" id="KW-1185">Reference proteome</keyword>
<evidence type="ECO:0000313" key="3">
    <source>
        <dbReference type="Proteomes" id="UP000243579"/>
    </source>
</evidence>
<dbReference type="EMBL" id="JNBR01001427">
    <property type="protein sequence ID" value="OQR87669.1"/>
    <property type="molecule type" value="Genomic_DNA"/>
</dbReference>
<feature type="domain" description="RNA ligase" evidence="1">
    <location>
        <begin position="47"/>
        <end position="234"/>
    </location>
</feature>
<dbReference type="Gene3D" id="3.30.470.30">
    <property type="entry name" value="DNA ligase/mRNA capping enzyme"/>
    <property type="match status" value="1"/>
</dbReference>
<sequence length="338" mass="36715">MISFPSISQYRHVVAAVTDHTQYGGRNADNQPVFDRTRPLPTLSFSGTVKLHGSNTAIVFYPDGRIGYQSRSRELVLGADYAGFVASMSACPAEVAALHLAARKLSGRVDATIAIFGEWCGGSIQGGVALVQLPKMFVYFALKIDDDWVDVAGLRTVEFPDARIYNILRFGSYDAKVSFATPEDAVDHLNALTAAVEAECPAGKALGVTGTGEGIVWTCTSPGFARDPRFWFKTKGTKHALQTTRPPAAALRPACIESADAFVREFVSENRLRQGVAVLIERGLVANNKQTGAFIKWVQDDIAKEERDTLHANGFDAKVVQASIATVARRWYLDAVKT</sequence>
<gene>
    <name evidence="2" type="ORF">ACHHYP_08168</name>
</gene>
<accession>A0A1V9YPN9</accession>
<protein>
    <recommendedName>
        <fullName evidence="1">RNA ligase domain-containing protein</fullName>
    </recommendedName>
</protein>
<evidence type="ECO:0000259" key="1">
    <source>
        <dbReference type="Pfam" id="PF09414"/>
    </source>
</evidence>
<dbReference type="AlphaFoldDB" id="A0A1V9YPN9"/>
<evidence type="ECO:0000313" key="2">
    <source>
        <dbReference type="EMBL" id="OQR87669.1"/>
    </source>
</evidence>
<organism evidence="2 3">
    <name type="scientific">Achlya hypogyna</name>
    <name type="common">Oomycete</name>
    <name type="synonym">Protoachlya hypogyna</name>
    <dbReference type="NCBI Taxonomy" id="1202772"/>
    <lineage>
        <taxon>Eukaryota</taxon>
        <taxon>Sar</taxon>
        <taxon>Stramenopiles</taxon>
        <taxon>Oomycota</taxon>
        <taxon>Saprolegniomycetes</taxon>
        <taxon>Saprolegniales</taxon>
        <taxon>Achlyaceae</taxon>
        <taxon>Achlya</taxon>
    </lineage>
</organism>
<dbReference type="OrthoDB" id="10005335at2759"/>
<reference evidence="2 3" key="1">
    <citation type="journal article" date="2014" name="Genome Biol. Evol.">
        <title>The secreted proteins of Achlya hypogyna and Thraustotheca clavata identify the ancestral oomycete secretome and reveal gene acquisitions by horizontal gene transfer.</title>
        <authorList>
            <person name="Misner I."/>
            <person name="Blouin N."/>
            <person name="Leonard G."/>
            <person name="Richards T.A."/>
            <person name="Lane C.E."/>
        </authorList>
    </citation>
    <scope>NUCLEOTIDE SEQUENCE [LARGE SCALE GENOMIC DNA]</scope>
    <source>
        <strain evidence="2 3">ATCC 48635</strain>
    </source>
</reference>
<comment type="caution">
    <text evidence="2">The sequence shown here is derived from an EMBL/GenBank/DDBJ whole genome shotgun (WGS) entry which is preliminary data.</text>
</comment>
<proteinExistence type="predicted"/>